<dbReference type="PANTHER" id="PTHR35766:SF1">
    <property type="entry name" value="OS08G0543600 PROTEIN"/>
    <property type="match status" value="1"/>
</dbReference>
<dbReference type="EMBL" id="CP097511">
    <property type="protein sequence ID" value="URE46805.1"/>
    <property type="molecule type" value="Genomic_DNA"/>
</dbReference>
<gene>
    <name evidence="2" type="ORF">MUK42_33260</name>
</gene>
<dbReference type="PANTHER" id="PTHR35766">
    <property type="entry name" value="OS08G0543600 PROTEIN"/>
    <property type="match status" value="1"/>
</dbReference>
<dbReference type="OrthoDB" id="2020644at2759"/>
<feature type="region of interest" description="Disordered" evidence="1">
    <location>
        <begin position="81"/>
        <end position="101"/>
    </location>
</feature>
<dbReference type="Proteomes" id="UP001055439">
    <property type="component" value="Chromosome 9"/>
</dbReference>
<protein>
    <submittedName>
        <fullName evidence="2">Uncharacterized protein</fullName>
    </submittedName>
</protein>
<accession>A0A9E7LDL5</accession>
<evidence type="ECO:0000313" key="2">
    <source>
        <dbReference type="EMBL" id="URE46805.1"/>
    </source>
</evidence>
<evidence type="ECO:0000256" key="1">
    <source>
        <dbReference type="SAM" id="MobiDB-lite"/>
    </source>
</evidence>
<sequence>MPYADGAAVINAGDSSDKRTQILMRQDEQPNGVRLNIIQGLSDVTVSSKSKNIQEANGSQSEIKSGHSSLYFKVGNAANLDRTGLSPPQNKGLTNGRHSYGGKQQGRTEMCRVCLLLVLRRDESSCWELGYLLILRDRWLLKFVDGLC</sequence>
<proteinExistence type="predicted"/>
<keyword evidence="3" id="KW-1185">Reference proteome</keyword>
<organism evidence="2 3">
    <name type="scientific">Musa troglodytarum</name>
    <name type="common">fe'i banana</name>
    <dbReference type="NCBI Taxonomy" id="320322"/>
    <lineage>
        <taxon>Eukaryota</taxon>
        <taxon>Viridiplantae</taxon>
        <taxon>Streptophyta</taxon>
        <taxon>Embryophyta</taxon>
        <taxon>Tracheophyta</taxon>
        <taxon>Spermatophyta</taxon>
        <taxon>Magnoliopsida</taxon>
        <taxon>Liliopsida</taxon>
        <taxon>Zingiberales</taxon>
        <taxon>Musaceae</taxon>
        <taxon>Musa</taxon>
    </lineage>
</organism>
<evidence type="ECO:0000313" key="3">
    <source>
        <dbReference type="Proteomes" id="UP001055439"/>
    </source>
</evidence>
<reference evidence="2" key="1">
    <citation type="submission" date="2022-05" db="EMBL/GenBank/DDBJ databases">
        <title>The Musa troglodytarum L. genome provides insights into the mechanism of non-climacteric behaviour and enrichment of carotenoids.</title>
        <authorList>
            <person name="Wang J."/>
        </authorList>
    </citation>
    <scope>NUCLEOTIDE SEQUENCE</scope>
    <source>
        <tissue evidence="2">Leaf</tissue>
    </source>
</reference>
<dbReference type="AlphaFoldDB" id="A0A9E7LDL5"/>
<feature type="compositionally biased region" description="Polar residues" evidence="1">
    <location>
        <begin position="86"/>
        <end position="97"/>
    </location>
</feature>
<name>A0A9E7LDL5_9LILI</name>